<reference evidence="1" key="1">
    <citation type="submission" date="2018-06" db="EMBL/GenBank/DDBJ databases">
        <authorList>
            <consortium name="Pathogen Informatics"/>
            <person name="Doyle S."/>
        </authorList>
    </citation>
    <scope>NUCLEOTIDE SEQUENCE [LARGE SCALE GENOMIC DNA]</scope>
    <source>
        <strain evidence="1">NCTC11421</strain>
    </source>
</reference>
<dbReference type="AlphaFoldDB" id="A0A378W1N9"/>
<dbReference type="EMBL" id="UGRI01000001">
    <property type="protein sequence ID" value="SUA25387.1"/>
    <property type="molecule type" value="Genomic_DNA"/>
</dbReference>
<sequence>MVLPVYCYEVNKVWHMNGADKIMPSENGDAVFRRHWVLRIRK</sequence>
<accession>A0A378W1N9</accession>
<gene>
    <name evidence="1" type="ORF">NCTC11421_03406</name>
</gene>
<protein>
    <submittedName>
        <fullName evidence="1">Uncharacterized protein</fullName>
    </submittedName>
</protein>
<proteinExistence type="predicted"/>
<evidence type="ECO:0000313" key="1">
    <source>
        <dbReference type="EMBL" id="SUA25387.1"/>
    </source>
</evidence>
<organism evidence="1">
    <name type="scientific">Neisseria gonorrhoeae</name>
    <dbReference type="NCBI Taxonomy" id="485"/>
    <lineage>
        <taxon>Bacteria</taxon>
        <taxon>Pseudomonadati</taxon>
        <taxon>Pseudomonadota</taxon>
        <taxon>Betaproteobacteria</taxon>
        <taxon>Neisseriales</taxon>
        <taxon>Neisseriaceae</taxon>
        <taxon>Neisseria</taxon>
    </lineage>
</organism>
<name>A0A378W1N9_NEIGO</name>